<dbReference type="CDD" id="cd20404">
    <property type="entry name" value="Tudor_Agenet_AtEML-like"/>
    <property type="match status" value="1"/>
</dbReference>
<dbReference type="GO" id="GO:0051301">
    <property type="term" value="P:cell division"/>
    <property type="evidence" value="ECO:0007669"/>
    <property type="project" value="UniProtKB-KW"/>
</dbReference>
<dbReference type="Proteomes" id="UP000231279">
    <property type="component" value="Unassembled WGS sequence"/>
</dbReference>
<keyword evidence="10" id="KW-1185">Reference proteome</keyword>
<feature type="region of interest" description="Disordered" evidence="8">
    <location>
        <begin position="391"/>
        <end position="511"/>
    </location>
</feature>
<evidence type="ECO:0000256" key="4">
    <source>
        <dbReference type="ARBA" id="ARBA00022776"/>
    </source>
</evidence>
<dbReference type="Gene3D" id="2.30.30.140">
    <property type="match status" value="1"/>
</dbReference>
<evidence type="ECO:0000256" key="1">
    <source>
        <dbReference type="ARBA" id="ARBA00004123"/>
    </source>
</evidence>
<evidence type="ECO:0000256" key="2">
    <source>
        <dbReference type="ARBA" id="ARBA00022618"/>
    </source>
</evidence>
<dbReference type="EMBL" id="NKXS01005541">
    <property type="protein sequence ID" value="PIN03366.1"/>
    <property type="molecule type" value="Genomic_DNA"/>
</dbReference>
<keyword evidence="6" id="KW-0539">Nucleus</keyword>
<reference evidence="10" key="1">
    <citation type="journal article" date="2018" name="Gigascience">
        <title>Genome assembly of the Pink Ipe (Handroanthus impetiginosus, Bignoniaceae), a highly valued, ecologically keystone Neotropical timber forest tree.</title>
        <authorList>
            <person name="Silva-Junior O.B."/>
            <person name="Grattapaglia D."/>
            <person name="Novaes E."/>
            <person name="Collevatti R.G."/>
        </authorList>
    </citation>
    <scope>NUCLEOTIDE SEQUENCE [LARGE SCALE GENOMIC DNA]</scope>
    <source>
        <strain evidence="10">cv. UFG-1</strain>
    </source>
</reference>
<evidence type="ECO:0000256" key="8">
    <source>
        <dbReference type="SAM" id="MobiDB-lite"/>
    </source>
</evidence>
<proteinExistence type="predicted"/>
<evidence type="ECO:0000313" key="9">
    <source>
        <dbReference type="EMBL" id="PIN03366.1"/>
    </source>
</evidence>
<evidence type="ECO:0000256" key="5">
    <source>
        <dbReference type="ARBA" id="ARBA00023204"/>
    </source>
</evidence>
<keyword evidence="3" id="KW-0227">DNA damage</keyword>
<comment type="caution">
    <text evidence="9">The sequence shown here is derived from an EMBL/GenBank/DDBJ whole genome shotgun (WGS) entry which is preliminary data.</text>
</comment>
<keyword evidence="2" id="KW-0132">Cell division</keyword>
<dbReference type="AlphaFoldDB" id="A0A2G9GDJ6"/>
<dbReference type="GO" id="GO:0007064">
    <property type="term" value="P:mitotic sister chromatid cohesion"/>
    <property type="evidence" value="ECO:0007669"/>
    <property type="project" value="InterPro"/>
</dbReference>
<evidence type="ECO:0000256" key="6">
    <source>
        <dbReference type="ARBA" id="ARBA00023242"/>
    </source>
</evidence>
<evidence type="ECO:0000256" key="3">
    <source>
        <dbReference type="ARBA" id="ARBA00022763"/>
    </source>
</evidence>
<dbReference type="PANTHER" id="PTHR12663:SF69">
    <property type="entry name" value="SISTER CHROMATID COHESION PROTEIN PDS5 HOMOLOG E"/>
    <property type="match status" value="1"/>
</dbReference>
<feature type="region of interest" description="Disordered" evidence="8">
    <location>
        <begin position="569"/>
        <end position="645"/>
    </location>
</feature>
<evidence type="ECO:0000256" key="7">
    <source>
        <dbReference type="ARBA" id="ARBA00023306"/>
    </source>
</evidence>
<dbReference type="GO" id="GO:0035825">
    <property type="term" value="P:homologous recombination"/>
    <property type="evidence" value="ECO:0007669"/>
    <property type="project" value="UniProtKB-ARBA"/>
</dbReference>
<name>A0A2G9GDJ6_9LAMI</name>
<feature type="compositionally biased region" description="Basic and acidic residues" evidence="8">
    <location>
        <begin position="423"/>
        <end position="474"/>
    </location>
</feature>
<dbReference type="InterPro" id="IPR016024">
    <property type="entry name" value="ARM-type_fold"/>
</dbReference>
<dbReference type="OrthoDB" id="894386at2759"/>
<sequence length="645" mass="72850">MGSSDYSEELREQLEKQLADLGKRLTKLPSSKRELLALLKTAERVLSEVWQAPPKSTADALVPTMQAMVGDELLRHSDVDVQTTLASCLSEITRITVPDAPYPEELMKDIFQLFMVALKYLPSGSGRNYLRGAWILQTMAVVRYCLIMLDLELDAMVVEMFQLFFDTLRSDQPAPIVNSIEMIVIMMINESEEVSVELLMPLLDSVRLENENVYPVAWNLGKTVLEKCATQLQNYLGEAVKLLNLDVDDYADIVATICNNTSIRENMVAEEVVAAGPSGDGVSAEGVSELKRIFEAEQENCIPQLNDRHENILDNENSSETLRCSQQIVEFEGDNARPDAEVVNIAEIGQPETETDTETGGFRRIRSRKPNTLMRPEEGYEHSWMIGWSTRQRSRSNKKKSMMILDCDPEQSTKPRRKIQKSGVKETGTKSPQKMEKGEGTHSGTDSDHKAELLLQELDERKVTDDEIISRKPELEDDEDEMVGSSVSKPESEDSAPEKEKKSPKSGGHYGEELVNARISVWWPLDKTFYTGTVESFDPLTKKHKIKYDDDEEEILNLEEERWEFFNERKSSEIQTSSKQEADNPSPAQKPVKTEKKTSKRKASKPQQAASLSKRAKTEGSSFLKSGKSPFRYINLNEDSDDDLL</sequence>
<dbReference type="SUPFAM" id="SSF48371">
    <property type="entry name" value="ARM repeat"/>
    <property type="match status" value="1"/>
</dbReference>
<dbReference type="GO" id="GO:0006281">
    <property type="term" value="P:DNA repair"/>
    <property type="evidence" value="ECO:0007669"/>
    <property type="project" value="UniProtKB-KW"/>
</dbReference>
<keyword evidence="7" id="KW-0131">Cell cycle</keyword>
<comment type="subcellular location">
    <subcellularLocation>
        <location evidence="1">Nucleus</location>
    </subcellularLocation>
</comment>
<keyword evidence="5" id="KW-0234">DNA repair</keyword>
<evidence type="ECO:0000313" key="10">
    <source>
        <dbReference type="Proteomes" id="UP000231279"/>
    </source>
</evidence>
<dbReference type="GO" id="GO:0000785">
    <property type="term" value="C:chromatin"/>
    <property type="evidence" value="ECO:0007669"/>
    <property type="project" value="TreeGrafter"/>
</dbReference>
<dbReference type="PANTHER" id="PTHR12663">
    <property type="entry name" value="ANDROGEN INDUCED INHIBITOR OF PROLIFERATION AS3 / PDS5-RELATED"/>
    <property type="match status" value="1"/>
</dbReference>
<dbReference type="GO" id="GO:0005634">
    <property type="term" value="C:nucleus"/>
    <property type="evidence" value="ECO:0007669"/>
    <property type="project" value="UniProtKB-SubCell"/>
</dbReference>
<dbReference type="Pfam" id="PF20168">
    <property type="entry name" value="PDS5"/>
    <property type="match status" value="1"/>
</dbReference>
<dbReference type="InterPro" id="IPR039776">
    <property type="entry name" value="Pds5"/>
</dbReference>
<dbReference type="STRING" id="429701.A0A2G9GDJ6"/>
<feature type="compositionally biased region" description="Basic residues" evidence="8">
    <location>
        <begin position="392"/>
        <end position="401"/>
    </location>
</feature>
<feature type="compositionally biased region" description="Basic and acidic residues" evidence="8">
    <location>
        <begin position="490"/>
        <end position="503"/>
    </location>
</feature>
<accession>A0A2G9GDJ6</accession>
<protein>
    <submittedName>
        <fullName evidence="9">Uncharacterized protein</fullName>
    </submittedName>
</protein>
<gene>
    <name evidence="9" type="ORF">CDL12_24107</name>
</gene>
<keyword evidence="4" id="KW-0498">Mitosis</keyword>
<organism evidence="9 10">
    <name type="scientific">Handroanthus impetiginosus</name>
    <dbReference type="NCBI Taxonomy" id="429701"/>
    <lineage>
        <taxon>Eukaryota</taxon>
        <taxon>Viridiplantae</taxon>
        <taxon>Streptophyta</taxon>
        <taxon>Embryophyta</taxon>
        <taxon>Tracheophyta</taxon>
        <taxon>Spermatophyta</taxon>
        <taxon>Magnoliopsida</taxon>
        <taxon>eudicotyledons</taxon>
        <taxon>Gunneridae</taxon>
        <taxon>Pentapetalae</taxon>
        <taxon>asterids</taxon>
        <taxon>lamiids</taxon>
        <taxon>Lamiales</taxon>
        <taxon>Bignoniaceae</taxon>
        <taxon>Crescentiina</taxon>
        <taxon>Tabebuia alliance</taxon>
        <taxon>Handroanthus</taxon>
    </lineage>
</organism>